<evidence type="ECO:0000313" key="2">
    <source>
        <dbReference type="Proteomes" id="UP000539985"/>
    </source>
</evidence>
<sequence length="128" mass="13941">MSLDLCLEADNALTVPTLGRALEKAGASEVIITDGALEAFFISGLTVRTPGMTTDSAIYAEDTKGIDLRVAIRCNIRIKGPEPEGQSVMGDLDKIAQSIAQVCSSHFLISFQYEETLYWRDATGLRRE</sequence>
<dbReference type="RefSeq" id="WP_177105141.1">
    <property type="nucleotide sequence ID" value="NZ_JACAQB010000024.1"/>
</dbReference>
<name>A0A7Y7XH23_9PSED</name>
<reference evidence="1 2" key="1">
    <citation type="submission" date="2020-04" db="EMBL/GenBank/DDBJ databases">
        <title>Molecular characterization of pseudomonads from Agaricus bisporus reveal novel blotch 2 pathogens in Western Europe.</title>
        <authorList>
            <person name="Taparia T."/>
            <person name="Krijger M."/>
            <person name="Haynes E."/>
            <person name="Elpinstone J.G."/>
            <person name="Noble R."/>
            <person name="Van Der Wolf J."/>
        </authorList>
    </citation>
    <scope>NUCLEOTIDE SEQUENCE [LARGE SCALE GENOMIC DNA]</scope>
    <source>
        <strain evidence="1 2">H7001</strain>
    </source>
</reference>
<comment type="caution">
    <text evidence="1">The sequence shown here is derived from an EMBL/GenBank/DDBJ whole genome shotgun (WGS) entry which is preliminary data.</text>
</comment>
<dbReference type="EMBL" id="JACAQB010000024">
    <property type="protein sequence ID" value="NWB99551.1"/>
    <property type="molecule type" value="Genomic_DNA"/>
</dbReference>
<accession>A0A7Y7XH23</accession>
<protein>
    <submittedName>
        <fullName evidence="1">Uncharacterized protein</fullName>
    </submittedName>
</protein>
<dbReference type="AlphaFoldDB" id="A0A7Y7XH23"/>
<evidence type="ECO:0000313" key="1">
    <source>
        <dbReference type="EMBL" id="NWB99551.1"/>
    </source>
</evidence>
<gene>
    <name evidence="1" type="ORF">HX882_27055</name>
</gene>
<organism evidence="1 2">
    <name type="scientific">Pseudomonas gingeri</name>
    <dbReference type="NCBI Taxonomy" id="117681"/>
    <lineage>
        <taxon>Bacteria</taxon>
        <taxon>Pseudomonadati</taxon>
        <taxon>Pseudomonadota</taxon>
        <taxon>Gammaproteobacteria</taxon>
        <taxon>Pseudomonadales</taxon>
        <taxon>Pseudomonadaceae</taxon>
        <taxon>Pseudomonas</taxon>
    </lineage>
</organism>
<dbReference type="Proteomes" id="UP000539985">
    <property type="component" value="Unassembled WGS sequence"/>
</dbReference>
<proteinExistence type="predicted"/>